<name>A0A377CAX6_ECOLX</name>
<evidence type="ECO:0000313" key="1">
    <source>
        <dbReference type="EMBL" id="STL89400.1"/>
    </source>
</evidence>
<dbReference type="AlphaFoldDB" id="A0A377CAX6"/>
<dbReference type="Proteomes" id="UP000254255">
    <property type="component" value="Unassembled WGS sequence"/>
</dbReference>
<reference evidence="1 2" key="1">
    <citation type="submission" date="2018-06" db="EMBL/GenBank/DDBJ databases">
        <authorList>
            <consortium name="Pathogen Informatics"/>
            <person name="Doyle S."/>
        </authorList>
    </citation>
    <scope>NUCLEOTIDE SEQUENCE [LARGE SCALE GENOMIC DNA]</scope>
    <source>
        <strain evidence="1 2">NCTC13148</strain>
    </source>
</reference>
<protein>
    <submittedName>
        <fullName evidence="1">Uncharacterized protein</fullName>
    </submittedName>
</protein>
<evidence type="ECO:0000313" key="2">
    <source>
        <dbReference type="Proteomes" id="UP000254255"/>
    </source>
</evidence>
<organism evidence="1 2">
    <name type="scientific">Escherichia coli</name>
    <dbReference type="NCBI Taxonomy" id="562"/>
    <lineage>
        <taxon>Bacteria</taxon>
        <taxon>Pseudomonadati</taxon>
        <taxon>Pseudomonadota</taxon>
        <taxon>Gammaproteobacteria</taxon>
        <taxon>Enterobacterales</taxon>
        <taxon>Enterobacteriaceae</taxon>
        <taxon>Escherichia</taxon>
    </lineage>
</organism>
<gene>
    <name evidence="1" type="ORF">NCTC13148_04302</name>
</gene>
<sequence length="79" mass="8898">MILIVIKRHMPCDGGSLLHGHIADTGKPTPAVRPQTLSPALSRYTTPHFTRVLHQLRYVADIKMVIEFIARRARLADLN</sequence>
<proteinExistence type="predicted"/>
<accession>A0A377CAX6</accession>
<dbReference type="EMBL" id="UGET01000004">
    <property type="protein sequence ID" value="STL89400.1"/>
    <property type="molecule type" value="Genomic_DNA"/>
</dbReference>